<name>A0A074ZN81_OPIVI</name>
<dbReference type="Proteomes" id="UP000054324">
    <property type="component" value="Unassembled WGS sequence"/>
</dbReference>
<keyword evidence="16" id="KW-0325">Glycoprotein</keyword>
<protein>
    <recommendedName>
        <fullName evidence="6">Alpha-1,6-mannosyl-glycoprotein 2-beta-N-acetylglucosaminyltransferase</fullName>
        <ecNumber evidence="5">2.4.1.143</ecNumber>
    </recommendedName>
    <alternativeName>
        <fullName evidence="21">Beta-1,2-N-acetylglucosaminyltransferase II</fullName>
    </alternativeName>
    <alternativeName>
        <fullName evidence="20">GlcNAc-T II</fullName>
    </alternativeName>
    <alternativeName>
        <fullName evidence="19">Mannoside acetylglucosaminyltransferase 2</fullName>
    </alternativeName>
    <alternativeName>
        <fullName evidence="18">N-glycosyl-oligosaccharide-glycoprotein N-acetylglucosaminyltransferase II</fullName>
    </alternativeName>
</protein>
<sequence>MLNEWFLLAAISAQPHASSDASLLVQATFARSGGELPLFGTNILYWAQRKCYWCRPFRHEDTGPYRGVGVCVPRRPIGLYWGVSSRHSQSLIAELMRKPLRALAYVILFVLLFGLINVILRHFRILTTFNPFRRSGDIVLLWDYGSMAINHKEKQFESFRDYLPRVQFRRRRGVVLSARSDHLVRRGSNPGGGGARTLEDQTLRADKMNKEFLPENTSLSSFIQLANRHQLVRNEDLFGRLPSPSHADLDAFPDSVFVIQVHSRLDNLRLLIASLERVKHIERSLLVFSSDLISNELISLVNGIRFARTVQIYFPHSIQAFPVGFPGEDCHGVACGNNKPGRDIYGHTRDGNLTQIKHHWLWKFQFVFKDLVAIKHFTGHVIFLEEDYYVVEDILAMRRLVEHVWSPTEQNGVIAFGARVPTATYHGNRTAIDYFISSQHNQGMGISRVMWKVISDCLSVFCEYDDYNWDWSLQELGRRCIKGGLRVLIFAWFSRVYHLGECLNWSSQDAEVGFEPRTLRSRNIPICKQTWFCKRLTGNPAESIVCDVSRQLNVLHQAASCFSCYDVRDIAIH</sequence>
<comment type="subcellular location">
    <subcellularLocation>
        <location evidence="2">Golgi apparatus membrane</location>
        <topology evidence="2">Single-pass type II membrane protein</topology>
    </subcellularLocation>
</comment>
<evidence type="ECO:0000256" key="12">
    <source>
        <dbReference type="ARBA" id="ARBA00022989"/>
    </source>
</evidence>
<dbReference type="GO" id="GO:0005795">
    <property type="term" value="C:Golgi stack"/>
    <property type="evidence" value="ECO:0007669"/>
    <property type="project" value="InterPro"/>
</dbReference>
<feature type="disulfide bond" evidence="25">
    <location>
        <begin position="457"/>
        <end position="480"/>
    </location>
</feature>
<evidence type="ECO:0000256" key="26">
    <source>
        <dbReference type="SAM" id="Phobius"/>
    </source>
</evidence>
<dbReference type="GO" id="GO:0009312">
    <property type="term" value="P:oligosaccharide biosynthetic process"/>
    <property type="evidence" value="ECO:0007669"/>
    <property type="project" value="InterPro"/>
</dbReference>
<evidence type="ECO:0000313" key="28">
    <source>
        <dbReference type="Proteomes" id="UP000054324"/>
    </source>
</evidence>
<evidence type="ECO:0000256" key="25">
    <source>
        <dbReference type="PIRSR" id="PIRSR607754-3"/>
    </source>
</evidence>
<dbReference type="CTD" id="20328006"/>
<evidence type="ECO:0000256" key="4">
    <source>
        <dbReference type="ARBA" id="ARBA00011011"/>
    </source>
</evidence>
<evidence type="ECO:0000256" key="11">
    <source>
        <dbReference type="ARBA" id="ARBA00022968"/>
    </source>
</evidence>
<feature type="disulfide bond" evidence="25">
    <location>
        <begin position="330"/>
        <end position="335"/>
    </location>
</feature>
<keyword evidence="17 24" id="KW-0464">Manganese</keyword>
<evidence type="ECO:0000256" key="19">
    <source>
        <dbReference type="ARBA" id="ARBA00031203"/>
    </source>
</evidence>
<evidence type="ECO:0000256" key="7">
    <source>
        <dbReference type="ARBA" id="ARBA00022676"/>
    </source>
</evidence>
<keyword evidence="10 24" id="KW-0479">Metal-binding</keyword>
<evidence type="ECO:0000256" key="21">
    <source>
        <dbReference type="ARBA" id="ARBA00032915"/>
    </source>
</evidence>
<dbReference type="GO" id="GO:0006487">
    <property type="term" value="P:protein N-linked glycosylation"/>
    <property type="evidence" value="ECO:0007669"/>
    <property type="project" value="TreeGrafter"/>
</dbReference>
<reference evidence="27 28" key="1">
    <citation type="submission" date="2013-11" db="EMBL/GenBank/DDBJ databases">
        <title>Opisthorchis viverrini - life in the bile duct.</title>
        <authorList>
            <person name="Young N.D."/>
            <person name="Nagarajan N."/>
            <person name="Lin S.J."/>
            <person name="Korhonen P.K."/>
            <person name="Jex A.R."/>
            <person name="Hall R.S."/>
            <person name="Safavi-Hemami H."/>
            <person name="Kaewkong W."/>
            <person name="Bertrand D."/>
            <person name="Gao S."/>
            <person name="Seet Q."/>
            <person name="Wongkham S."/>
            <person name="Teh B.T."/>
            <person name="Wongkham C."/>
            <person name="Intapan P.M."/>
            <person name="Maleewong W."/>
            <person name="Yang X."/>
            <person name="Hu M."/>
            <person name="Wang Z."/>
            <person name="Hofmann A."/>
            <person name="Sternberg P.W."/>
            <person name="Tan P."/>
            <person name="Wang J."/>
            <person name="Gasser R.B."/>
        </authorList>
    </citation>
    <scope>NUCLEOTIDE SEQUENCE [LARGE SCALE GENOMIC DNA]</scope>
</reference>
<dbReference type="PANTHER" id="PTHR12871">
    <property type="entry name" value="BETA-1,2-N-ACETYLGLUCOSAMINYLTRANSFERASE II"/>
    <property type="match status" value="1"/>
</dbReference>
<evidence type="ECO:0000256" key="24">
    <source>
        <dbReference type="PIRSR" id="PIRSR607754-2"/>
    </source>
</evidence>
<keyword evidence="15 25" id="KW-1015">Disulfide bond</keyword>
<evidence type="ECO:0000256" key="17">
    <source>
        <dbReference type="ARBA" id="ARBA00023211"/>
    </source>
</evidence>
<evidence type="ECO:0000256" key="20">
    <source>
        <dbReference type="ARBA" id="ARBA00032552"/>
    </source>
</evidence>
<dbReference type="GeneID" id="20328006"/>
<dbReference type="AlphaFoldDB" id="A0A074ZN81"/>
<dbReference type="InterPro" id="IPR007754">
    <property type="entry name" value="GlcNAc_II"/>
</dbReference>
<dbReference type="STRING" id="6198.A0A074ZN81"/>
<dbReference type="GO" id="GO:0046872">
    <property type="term" value="F:metal ion binding"/>
    <property type="evidence" value="ECO:0007669"/>
    <property type="project" value="UniProtKB-KW"/>
</dbReference>
<evidence type="ECO:0000256" key="18">
    <source>
        <dbReference type="ARBA" id="ARBA00029663"/>
    </source>
</evidence>
<feature type="binding site" evidence="23">
    <location>
        <position position="291"/>
    </location>
    <ligand>
        <name>substrate</name>
    </ligand>
</feature>
<keyword evidence="28" id="KW-1185">Reference proteome</keyword>
<evidence type="ECO:0000256" key="10">
    <source>
        <dbReference type="ARBA" id="ARBA00022723"/>
    </source>
</evidence>
<evidence type="ECO:0000256" key="16">
    <source>
        <dbReference type="ARBA" id="ARBA00023180"/>
    </source>
</evidence>
<keyword evidence="12 26" id="KW-1133">Transmembrane helix</keyword>
<feature type="binding site" evidence="24">
    <location>
        <position position="387"/>
    </location>
    <ligand>
        <name>Mn(2+)</name>
        <dbReference type="ChEBI" id="CHEBI:29035"/>
    </ligand>
</feature>
<evidence type="ECO:0000313" key="27">
    <source>
        <dbReference type="EMBL" id="KER27182.1"/>
    </source>
</evidence>
<dbReference type="Pfam" id="PF05060">
    <property type="entry name" value="MGAT2"/>
    <property type="match status" value="1"/>
</dbReference>
<feature type="binding site" evidence="24">
    <location>
        <position position="498"/>
    </location>
    <ligand>
        <name>Mn(2+)</name>
        <dbReference type="ChEBI" id="CHEBI:29035"/>
    </ligand>
</feature>
<dbReference type="EC" id="2.4.1.143" evidence="5"/>
<evidence type="ECO:0000256" key="1">
    <source>
        <dbReference type="ARBA" id="ARBA00001936"/>
    </source>
</evidence>
<evidence type="ECO:0000256" key="15">
    <source>
        <dbReference type="ARBA" id="ARBA00023157"/>
    </source>
</evidence>
<keyword evidence="11" id="KW-0735">Signal-anchor</keyword>
<evidence type="ECO:0000256" key="23">
    <source>
        <dbReference type="PIRSR" id="PIRSR607754-1"/>
    </source>
</evidence>
<comment type="similarity">
    <text evidence="4">Belongs to the glycosyltransferase 16 (GT16) protein family.</text>
</comment>
<keyword evidence="13" id="KW-0333">Golgi apparatus</keyword>
<dbReference type="UniPathway" id="UPA00378"/>
<keyword evidence="14 26" id="KW-0472">Membrane</keyword>
<dbReference type="Gene3D" id="3.90.550.10">
    <property type="entry name" value="Spore Coat Polysaccharide Biosynthesis Protein SpsA, Chain A"/>
    <property type="match status" value="1"/>
</dbReference>
<dbReference type="InterPro" id="IPR029044">
    <property type="entry name" value="Nucleotide-diphossugar_trans"/>
</dbReference>
<dbReference type="GO" id="GO:0000139">
    <property type="term" value="C:Golgi membrane"/>
    <property type="evidence" value="ECO:0007669"/>
    <property type="project" value="UniProtKB-SubCell"/>
</dbReference>
<evidence type="ECO:0000256" key="3">
    <source>
        <dbReference type="ARBA" id="ARBA00004922"/>
    </source>
</evidence>
<feature type="binding site" evidence="23">
    <location>
        <begin position="355"/>
        <end position="359"/>
    </location>
    <ligand>
        <name>substrate</name>
    </ligand>
</feature>
<evidence type="ECO:0000256" key="2">
    <source>
        <dbReference type="ARBA" id="ARBA00004323"/>
    </source>
</evidence>
<dbReference type="RefSeq" id="XP_009169081.1">
    <property type="nucleotide sequence ID" value="XM_009170817.1"/>
</dbReference>
<keyword evidence="7" id="KW-0328">Glycosyltransferase</keyword>
<dbReference type="EMBL" id="KL596729">
    <property type="protein sequence ID" value="KER27182.1"/>
    <property type="molecule type" value="Genomic_DNA"/>
</dbReference>
<evidence type="ECO:0000256" key="22">
    <source>
        <dbReference type="ARBA" id="ARBA00093257"/>
    </source>
</evidence>
<organism evidence="27 28">
    <name type="scientific">Opisthorchis viverrini</name>
    <name type="common">Southeast Asian liver fluke</name>
    <dbReference type="NCBI Taxonomy" id="6198"/>
    <lineage>
        <taxon>Eukaryota</taxon>
        <taxon>Metazoa</taxon>
        <taxon>Spiralia</taxon>
        <taxon>Lophotrochozoa</taxon>
        <taxon>Platyhelminthes</taxon>
        <taxon>Trematoda</taxon>
        <taxon>Digenea</taxon>
        <taxon>Opisthorchiida</taxon>
        <taxon>Opisthorchiata</taxon>
        <taxon>Opisthorchiidae</taxon>
        <taxon>Opisthorchis</taxon>
    </lineage>
</organism>
<evidence type="ECO:0000256" key="5">
    <source>
        <dbReference type="ARBA" id="ARBA00012613"/>
    </source>
</evidence>
<comment type="catalytic activity">
    <reaction evidence="22">
        <text>an N(4)-{beta-D-GlcNAc-(1-&gt;2)-alpha-D-Man-(1-&gt;3)-[alpha-D-Man-(1-&gt;6)]-beta-D-Man-(1-&gt;4)-beta-D-GlcNAc-(1-&gt;4)-beta-D-GlcNAc}-L-asparaginyl-[protein] + UDP-N-acetyl-alpha-D-glucosamine = N(4)-{beta-D-GlcNAc-(1-&gt;2)-alpha-D-Man-(1-&gt;3)-[beta-D-GlcNAc-(1-&gt;2)-alpha-D-Man-(1-&gt;6)]-beta-D-Man-(1-&gt;4)-beta-D-GlcNAc-(1-&gt;4)-beta-D-GlcNAc}-L-asparaginyl-[protein] + UDP + H(+)</text>
        <dbReference type="Rhea" id="RHEA:12941"/>
        <dbReference type="Rhea" id="RHEA-COMP:13526"/>
        <dbReference type="Rhea" id="RHEA-COMP:14369"/>
        <dbReference type="ChEBI" id="CHEBI:15378"/>
        <dbReference type="ChEBI" id="CHEBI:57705"/>
        <dbReference type="ChEBI" id="CHEBI:58223"/>
        <dbReference type="ChEBI" id="CHEBI:60615"/>
        <dbReference type="ChEBI" id="CHEBI:60651"/>
        <dbReference type="EC" id="2.4.1.143"/>
    </reaction>
</comment>
<feature type="non-terminal residue" evidence="27">
    <location>
        <position position="573"/>
    </location>
</feature>
<comment type="cofactor">
    <cofactor evidence="1 24">
        <name>Mn(2+)</name>
        <dbReference type="ChEBI" id="CHEBI:29035"/>
    </cofactor>
</comment>
<keyword evidence="9 26" id="KW-0812">Transmembrane</keyword>
<dbReference type="GO" id="GO:0008455">
    <property type="term" value="F:alpha-1,6-mannosylglycoprotein 2-beta-N-acetylglucosaminyltransferase activity"/>
    <property type="evidence" value="ECO:0007669"/>
    <property type="project" value="UniProtKB-EC"/>
</dbReference>
<evidence type="ECO:0000256" key="6">
    <source>
        <dbReference type="ARBA" id="ARBA00014817"/>
    </source>
</evidence>
<evidence type="ECO:0000256" key="8">
    <source>
        <dbReference type="ARBA" id="ARBA00022679"/>
    </source>
</evidence>
<evidence type="ECO:0000256" key="9">
    <source>
        <dbReference type="ARBA" id="ARBA00022692"/>
    </source>
</evidence>
<dbReference type="KEGG" id="ovi:T265_13839"/>
<feature type="transmembrane region" description="Helical" evidence="26">
    <location>
        <begin position="102"/>
        <end position="120"/>
    </location>
</feature>
<gene>
    <name evidence="27" type="ORF">T265_13839</name>
</gene>
<keyword evidence="8" id="KW-0808">Transferase</keyword>
<evidence type="ECO:0000256" key="13">
    <source>
        <dbReference type="ARBA" id="ARBA00023034"/>
    </source>
</evidence>
<dbReference type="PANTHER" id="PTHR12871:SF0">
    <property type="entry name" value="ALPHA-1,6-MANNOSYL-GLYCOPROTEIN 2-BETA-N-ACETYLGLUCOSAMINYLTRANSFERASE"/>
    <property type="match status" value="1"/>
</dbReference>
<feature type="binding site" evidence="23">
    <location>
        <begin position="260"/>
        <end position="264"/>
    </location>
    <ligand>
        <name>substrate</name>
    </ligand>
</feature>
<evidence type="ECO:0000256" key="14">
    <source>
        <dbReference type="ARBA" id="ARBA00023136"/>
    </source>
</evidence>
<accession>A0A074ZN81</accession>
<comment type="pathway">
    <text evidence="3">Protein modification; protein glycosylation.</text>
</comment>
<proteinExistence type="inferred from homology"/>
<dbReference type="OrthoDB" id="6019616at2759"/>